<keyword evidence="3" id="KW-1185">Reference proteome</keyword>
<reference evidence="3" key="1">
    <citation type="journal article" date="2019" name="Int. J. Syst. Evol. Microbiol.">
        <title>The Global Catalogue of Microorganisms (GCM) 10K type strain sequencing project: providing services to taxonomists for standard genome sequencing and annotation.</title>
        <authorList>
            <consortium name="The Broad Institute Genomics Platform"/>
            <consortium name="The Broad Institute Genome Sequencing Center for Infectious Disease"/>
            <person name="Wu L."/>
            <person name="Ma J."/>
        </authorList>
    </citation>
    <scope>NUCLEOTIDE SEQUENCE [LARGE SCALE GENOMIC DNA]</scope>
    <source>
        <strain evidence="3">JCM 16702</strain>
    </source>
</reference>
<protein>
    <submittedName>
        <fullName evidence="2">Uncharacterized protein</fullName>
    </submittedName>
</protein>
<sequence>MAPGQGPPNVPFLNVAAAISEDAGWWVGAQSDVFAALLDVPERLSGYQPFLRIWAARGCRTSTSTGSRRPALDLGAPPSTPGRLSCSWR</sequence>
<accession>A0ABP7W249</accession>
<proteinExistence type="predicted"/>
<feature type="region of interest" description="Disordered" evidence="1">
    <location>
        <begin position="61"/>
        <end position="89"/>
    </location>
</feature>
<dbReference type="Proteomes" id="UP001500683">
    <property type="component" value="Unassembled WGS sequence"/>
</dbReference>
<evidence type="ECO:0000313" key="2">
    <source>
        <dbReference type="EMBL" id="GAA4079027.1"/>
    </source>
</evidence>
<comment type="caution">
    <text evidence="2">The sequence shown here is derived from an EMBL/GenBank/DDBJ whole genome shotgun (WGS) entry which is preliminary data.</text>
</comment>
<gene>
    <name evidence="2" type="ORF">GCM10022214_41650</name>
</gene>
<evidence type="ECO:0000256" key="1">
    <source>
        <dbReference type="SAM" id="MobiDB-lite"/>
    </source>
</evidence>
<evidence type="ECO:0000313" key="3">
    <source>
        <dbReference type="Proteomes" id="UP001500683"/>
    </source>
</evidence>
<organism evidence="2 3">
    <name type="scientific">Actinomadura miaoliensis</name>
    <dbReference type="NCBI Taxonomy" id="430685"/>
    <lineage>
        <taxon>Bacteria</taxon>
        <taxon>Bacillati</taxon>
        <taxon>Actinomycetota</taxon>
        <taxon>Actinomycetes</taxon>
        <taxon>Streptosporangiales</taxon>
        <taxon>Thermomonosporaceae</taxon>
        <taxon>Actinomadura</taxon>
    </lineage>
</organism>
<dbReference type="EMBL" id="BAAAZG010000025">
    <property type="protein sequence ID" value="GAA4079027.1"/>
    <property type="molecule type" value="Genomic_DNA"/>
</dbReference>
<name>A0ABP7W249_9ACTN</name>